<evidence type="ECO:0000256" key="6">
    <source>
        <dbReference type="ARBA" id="ARBA00022989"/>
    </source>
</evidence>
<evidence type="ECO:0000256" key="8">
    <source>
        <dbReference type="SAM" id="MobiDB-lite"/>
    </source>
</evidence>
<dbReference type="PANTHER" id="PTHR21716">
    <property type="entry name" value="TRANSMEMBRANE PROTEIN"/>
    <property type="match status" value="1"/>
</dbReference>
<reference evidence="10 11" key="1">
    <citation type="journal article" date="2012" name="BMC Genomics">
        <title>Complete genome sequence of Saccharothrix espanaensis DSM 44229T and comparison to the other completely sequenced Pseudonocardiaceae.</title>
        <authorList>
            <person name="Strobel T."/>
            <person name="Al-Dilaimi A."/>
            <person name="Blom J."/>
            <person name="Gessner A."/>
            <person name="Kalinowski J."/>
            <person name="Luzhetska M."/>
            <person name="Puhler A."/>
            <person name="Szczepanowski R."/>
            <person name="Bechthold A."/>
            <person name="Ruckert C."/>
        </authorList>
    </citation>
    <scope>NUCLEOTIDE SEQUENCE [LARGE SCALE GENOMIC DNA]</scope>
    <source>
        <strain evidence="11">ATCC 51144 / DSM 44229 / JCM 9112 / NBRC 15066 / NRRL 15764</strain>
    </source>
</reference>
<dbReference type="EMBL" id="HE804045">
    <property type="protein sequence ID" value="CCH31071.1"/>
    <property type="molecule type" value="Genomic_DNA"/>
</dbReference>
<dbReference type="Pfam" id="PF01594">
    <property type="entry name" value="AI-2E_transport"/>
    <property type="match status" value="1"/>
</dbReference>
<protein>
    <recommendedName>
        <fullName evidence="12">Permease</fullName>
    </recommendedName>
</protein>
<gene>
    <name evidence="10" type="ordered locus">BN6_37800</name>
</gene>
<name>K0JY64_SACES</name>
<evidence type="ECO:0000256" key="2">
    <source>
        <dbReference type="ARBA" id="ARBA00009773"/>
    </source>
</evidence>
<feature type="transmembrane region" description="Helical" evidence="9">
    <location>
        <begin position="94"/>
        <end position="115"/>
    </location>
</feature>
<organism evidence="10 11">
    <name type="scientific">Saccharothrix espanaensis (strain ATCC 51144 / DSM 44229 / JCM 9112 / NBRC 15066 / NRRL 15764)</name>
    <dbReference type="NCBI Taxonomy" id="1179773"/>
    <lineage>
        <taxon>Bacteria</taxon>
        <taxon>Bacillati</taxon>
        <taxon>Actinomycetota</taxon>
        <taxon>Actinomycetes</taxon>
        <taxon>Pseudonocardiales</taxon>
        <taxon>Pseudonocardiaceae</taxon>
        <taxon>Saccharothrix</taxon>
    </lineage>
</organism>
<dbReference type="STRING" id="1179773.BN6_37800"/>
<feature type="transmembrane region" description="Helical" evidence="9">
    <location>
        <begin position="206"/>
        <end position="226"/>
    </location>
</feature>
<feature type="transmembrane region" description="Helical" evidence="9">
    <location>
        <begin position="277"/>
        <end position="298"/>
    </location>
</feature>
<dbReference type="PANTHER" id="PTHR21716:SF53">
    <property type="entry name" value="PERMEASE PERM-RELATED"/>
    <property type="match status" value="1"/>
</dbReference>
<evidence type="ECO:0008006" key="12">
    <source>
        <dbReference type="Google" id="ProtNLM"/>
    </source>
</evidence>
<keyword evidence="6 9" id="KW-1133">Transmembrane helix</keyword>
<dbReference type="AlphaFoldDB" id="K0JY64"/>
<evidence type="ECO:0000256" key="7">
    <source>
        <dbReference type="ARBA" id="ARBA00023136"/>
    </source>
</evidence>
<feature type="transmembrane region" description="Helical" evidence="9">
    <location>
        <begin position="310"/>
        <end position="336"/>
    </location>
</feature>
<feature type="region of interest" description="Disordered" evidence="8">
    <location>
        <begin position="1"/>
        <end position="38"/>
    </location>
</feature>
<keyword evidence="7 9" id="KW-0472">Membrane</keyword>
<comment type="similarity">
    <text evidence="2">Belongs to the autoinducer-2 exporter (AI-2E) (TC 2.A.86) family.</text>
</comment>
<comment type="subcellular location">
    <subcellularLocation>
        <location evidence="1">Cell membrane</location>
        <topology evidence="1">Multi-pass membrane protein</topology>
    </subcellularLocation>
</comment>
<dbReference type="BioCyc" id="SESP1179773:BN6_RS18305-MONOMER"/>
<feature type="transmembrane region" description="Helical" evidence="9">
    <location>
        <begin position="66"/>
        <end position="88"/>
    </location>
</feature>
<evidence type="ECO:0000313" key="10">
    <source>
        <dbReference type="EMBL" id="CCH31071.1"/>
    </source>
</evidence>
<feature type="transmembrane region" description="Helical" evidence="9">
    <location>
        <begin position="356"/>
        <end position="389"/>
    </location>
</feature>
<dbReference type="InterPro" id="IPR002549">
    <property type="entry name" value="AI-2E-like"/>
</dbReference>
<evidence type="ECO:0000256" key="1">
    <source>
        <dbReference type="ARBA" id="ARBA00004651"/>
    </source>
</evidence>
<evidence type="ECO:0000256" key="9">
    <source>
        <dbReference type="SAM" id="Phobius"/>
    </source>
</evidence>
<dbReference type="Proteomes" id="UP000006281">
    <property type="component" value="Chromosome"/>
</dbReference>
<sequence>MGLADSSRERGEPASAAEGGHHDLVAQPHRGDEEGPVAEAEAIAAEISTPQQPLGRPGKPLNHRSPFFVGMLGAAGVATTYLLAQLVVTAQDMLVLFGLAWFIAIGLEPGVSWLVGRGLPRWAAVTAVFVGVLGLVGGFLAAAIPVIVDQAGQFTDQVPGHLRALQDSHSTLGQLETRFGIRERVESLFTGGSQDWMSGVLGAGQAVLGALGDFLVVMVLMVYFLADLPRIRQGLYRLVPHSRRPRVILIGDEIFAKVGGYVLGNLAISLIAGVLTFLWLLAFGVPYALLLAVTVALLDLVPVVGAALGAIIASLVAFTVSPTAGLATIGFFLAYQVIEDYLLVPRIIGRAVKVPALVTVIAVLLGGALLGVVGALVAIPIAAALLLVLREVTFPRLDKA</sequence>
<accession>K0JY64</accession>
<dbReference type="GO" id="GO:0055085">
    <property type="term" value="P:transmembrane transport"/>
    <property type="evidence" value="ECO:0007669"/>
    <property type="project" value="TreeGrafter"/>
</dbReference>
<evidence type="ECO:0000256" key="5">
    <source>
        <dbReference type="ARBA" id="ARBA00022692"/>
    </source>
</evidence>
<dbReference type="PATRIC" id="fig|1179773.3.peg.3780"/>
<feature type="transmembrane region" description="Helical" evidence="9">
    <location>
        <begin position="122"/>
        <end position="148"/>
    </location>
</feature>
<evidence type="ECO:0000256" key="3">
    <source>
        <dbReference type="ARBA" id="ARBA00022448"/>
    </source>
</evidence>
<dbReference type="eggNOG" id="COG0628">
    <property type="taxonomic scope" value="Bacteria"/>
</dbReference>
<evidence type="ECO:0000313" key="11">
    <source>
        <dbReference type="Proteomes" id="UP000006281"/>
    </source>
</evidence>
<keyword evidence="5 9" id="KW-0812">Transmembrane</keyword>
<dbReference type="GO" id="GO:0005886">
    <property type="term" value="C:plasma membrane"/>
    <property type="evidence" value="ECO:0007669"/>
    <property type="project" value="UniProtKB-SubCell"/>
</dbReference>
<evidence type="ECO:0000256" key="4">
    <source>
        <dbReference type="ARBA" id="ARBA00022475"/>
    </source>
</evidence>
<keyword evidence="11" id="KW-1185">Reference proteome</keyword>
<dbReference type="HOGENOM" id="CLU_031275_6_1_11"/>
<keyword evidence="3" id="KW-0813">Transport</keyword>
<proteinExistence type="inferred from homology"/>
<keyword evidence="4" id="KW-1003">Cell membrane</keyword>
<dbReference type="KEGG" id="sesp:BN6_37800"/>
<feature type="compositionally biased region" description="Basic and acidic residues" evidence="8">
    <location>
        <begin position="19"/>
        <end position="33"/>
    </location>
</feature>
<feature type="compositionally biased region" description="Basic and acidic residues" evidence="8">
    <location>
        <begin position="1"/>
        <end position="12"/>
    </location>
</feature>